<dbReference type="GO" id="GO:0019301">
    <property type="term" value="P:rhamnose catabolic process"/>
    <property type="evidence" value="ECO:0007669"/>
    <property type="project" value="UniProtKB-UniRule"/>
</dbReference>
<sequence>MEKIAFKMKLKPGMSAEYKRRHDAIWPELITLLRENGVSDYSIFLDEETDTLFAVQYLAGHSSQELGKETIVQQWWDYMYDIMEVHADHSPVSVSLKKVFHMD</sequence>
<dbReference type="SUPFAM" id="SSF54909">
    <property type="entry name" value="Dimeric alpha+beta barrel"/>
    <property type="match status" value="1"/>
</dbReference>
<evidence type="ECO:0000256" key="2">
    <source>
        <dbReference type="ARBA" id="ARBA00023235"/>
    </source>
</evidence>
<dbReference type="EC" id="5.1.3.32" evidence="5"/>
<dbReference type="NCBIfam" id="TIGR02625">
    <property type="entry name" value="YiiL_rotase"/>
    <property type="match status" value="1"/>
</dbReference>
<evidence type="ECO:0000313" key="6">
    <source>
        <dbReference type="EMBL" id="RKO73261.1"/>
    </source>
</evidence>
<keyword evidence="4" id="KW-0684">Rhamnose metabolism</keyword>
<dbReference type="EMBL" id="RBWS01000001">
    <property type="protein sequence ID" value="RKO73261.1"/>
    <property type="molecule type" value="Genomic_DNA"/>
</dbReference>
<dbReference type="Proteomes" id="UP000282423">
    <property type="component" value="Unassembled WGS sequence"/>
</dbReference>
<reference evidence="6 7" key="1">
    <citation type="submission" date="2018-10" db="EMBL/GenBank/DDBJ databases">
        <title>Sphingobacterium sp. M05W1-28.</title>
        <authorList>
            <person name="Cai H."/>
        </authorList>
    </citation>
    <scope>NUCLEOTIDE SEQUENCE [LARGE SCALE GENOMIC DNA]</scope>
    <source>
        <strain evidence="6 7">M05W1-28</strain>
    </source>
</reference>
<dbReference type="InterPro" id="IPR008000">
    <property type="entry name" value="Rham/fucose_mutarotase"/>
</dbReference>
<protein>
    <recommendedName>
        <fullName evidence="5">L-rhamnose mutarotase</fullName>
        <ecNumber evidence="5">5.1.3.32</ecNumber>
    </recommendedName>
</protein>
<dbReference type="InterPro" id="IPR011008">
    <property type="entry name" value="Dimeric_a/b-barrel"/>
</dbReference>
<evidence type="ECO:0000256" key="4">
    <source>
        <dbReference type="ARBA" id="ARBA00023308"/>
    </source>
</evidence>
<dbReference type="PANTHER" id="PTHR34389">
    <property type="entry name" value="L-RHAMNOSE MUTAROTASE"/>
    <property type="match status" value="1"/>
</dbReference>
<dbReference type="Gene3D" id="3.30.70.100">
    <property type="match status" value="1"/>
</dbReference>
<keyword evidence="2 6" id="KW-0413">Isomerase</keyword>
<evidence type="ECO:0000256" key="1">
    <source>
        <dbReference type="ARBA" id="ARBA00022490"/>
    </source>
</evidence>
<evidence type="ECO:0000256" key="3">
    <source>
        <dbReference type="ARBA" id="ARBA00023277"/>
    </source>
</evidence>
<keyword evidence="3" id="KW-0119">Carbohydrate metabolism</keyword>
<dbReference type="RefSeq" id="WP_121120596.1">
    <property type="nucleotide sequence ID" value="NZ_CP158959.1"/>
</dbReference>
<dbReference type="GO" id="GO:0062192">
    <property type="term" value="F:L-rhamnose mutarotase activity"/>
    <property type="evidence" value="ECO:0007669"/>
    <property type="project" value="UniProtKB-UniRule"/>
</dbReference>
<dbReference type="InterPro" id="IPR013448">
    <property type="entry name" value="L-rhamnose_mutarotase"/>
</dbReference>
<name>A0A420W3Y0_9SPHI</name>
<comment type="caution">
    <text evidence="6">The sequence shown here is derived from an EMBL/GenBank/DDBJ whole genome shotgun (WGS) entry which is preliminary data.</text>
</comment>
<evidence type="ECO:0000313" key="7">
    <source>
        <dbReference type="Proteomes" id="UP000282423"/>
    </source>
</evidence>
<proteinExistence type="predicted"/>
<evidence type="ECO:0000256" key="5">
    <source>
        <dbReference type="NCBIfam" id="TIGR02625"/>
    </source>
</evidence>
<accession>A0A420W3Y0</accession>
<dbReference type="AlphaFoldDB" id="A0A420W3Y0"/>
<gene>
    <name evidence="6" type="primary">rhaM</name>
    <name evidence="6" type="ORF">D7322_00880</name>
</gene>
<dbReference type="Pfam" id="PF05336">
    <property type="entry name" value="rhaM"/>
    <property type="match status" value="1"/>
</dbReference>
<keyword evidence="1" id="KW-0963">Cytoplasm</keyword>
<dbReference type="GO" id="GO:0005737">
    <property type="term" value="C:cytoplasm"/>
    <property type="evidence" value="ECO:0007669"/>
    <property type="project" value="InterPro"/>
</dbReference>
<keyword evidence="7" id="KW-1185">Reference proteome</keyword>
<organism evidence="6 7">
    <name type="scientific">Sphingobacterium puteale</name>
    <dbReference type="NCBI Taxonomy" id="2420510"/>
    <lineage>
        <taxon>Bacteria</taxon>
        <taxon>Pseudomonadati</taxon>
        <taxon>Bacteroidota</taxon>
        <taxon>Sphingobacteriia</taxon>
        <taxon>Sphingobacteriales</taxon>
        <taxon>Sphingobacteriaceae</taxon>
        <taxon>Sphingobacterium</taxon>
    </lineage>
</organism>
<dbReference type="OrthoDB" id="9799608at2"/>
<dbReference type="PANTHER" id="PTHR34389:SF2">
    <property type="entry name" value="L-RHAMNOSE MUTAROTASE"/>
    <property type="match status" value="1"/>
</dbReference>